<feature type="DNA-binding region" description="H-T-H motif" evidence="2">
    <location>
        <begin position="43"/>
        <end position="62"/>
    </location>
</feature>
<dbReference type="AlphaFoldDB" id="A0A1M5Z5P7"/>
<dbReference type="InterPro" id="IPR050624">
    <property type="entry name" value="HTH-type_Tx_Regulator"/>
</dbReference>
<reference evidence="5 6" key="1">
    <citation type="submission" date="2016-11" db="EMBL/GenBank/DDBJ databases">
        <authorList>
            <person name="Jaros S."/>
            <person name="Januszkiewicz K."/>
            <person name="Wedrychowicz H."/>
        </authorList>
    </citation>
    <scope>NUCLEOTIDE SEQUENCE [LARGE SCALE GENOMIC DNA]</scope>
    <source>
        <strain evidence="5 6">DSM 16917</strain>
    </source>
</reference>
<sequence length="211" mass="23678">MTQSAIPTPSETKSPSSSQACTSGRITQAMQSLLKQQSYRQITINQVIRQAEIGRSTFYRYFHSKLDILVALHDRLFLNLLNGLNSPEAWLQPTPPTALVKLFTRFDGERPLHRSIGDAIGSDSESANKRIELALIQQLERQLKASFGDEEWDLPPQELAASLAALYLMHLTRLRQGLNRGGAQACADLVHRHSQALIRESLKPEAWPQTH</sequence>
<dbReference type="OrthoDB" id="9798857at2"/>
<evidence type="ECO:0000313" key="6">
    <source>
        <dbReference type="Proteomes" id="UP000184268"/>
    </source>
</evidence>
<dbReference type="PANTHER" id="PTHR43479:SF11">
    <property type="entry name" value="ACREF_ENVCD OPERON REPRESSOR-RELATED"/>
    <property type="match status" value="1"/>
</dbReference>
<accession>A0A1M5Z5P7</accession>
<feature type="domain" description="HTH tetR-type" evidence="4">
    <location>
        <begin position="20"/>
        <end position="80"/>
    </location>
</feature>
<keyword evidence="1 2" id="KW-0238">DNA-binding</keyword>
<dbReference type="GO" id="GO:0003677">
    <property type="term" value="F:DNA binding"/>
    <property type="evidence" value="ECO:0007669"/>
    <property type="project" value="UniProtKB-UniRule"/>
</dbReference>
<keyword evidence="6" id="KW-1185">Reference proteome</keyword>
<evidence type="ECO:0000259" key="4">
    <source>
        <dbReference type="PROSITE" id="PS50977"/>
    </source>
</evidence>
<dbReference type="STRING" id="299255.SAMN02745129_4699"/>
<dbReference type="EMBL" id="FQXG01000009">
    <property type="protein sequence ID" value="SHI19539.1"/>
    <property type="molecule type" value="Genomic_DNA"/>
</dbReference>
<feature type="compositionally biased region" description="Low complexity" evidence="3">
    <location>
        <begin position="7"/>
        <end position="18"/>
    </location>
</feature>
<gene>
    <name evidence="5" type="ORF">SAMN02745129_4699</name>
</gene>
<dbReference type="InterPro" id="IPR001647">
    <property type="entry name" value="HTH_TetR"/>
</dbReference>
<dbReference type="PROSITE" id="PS50977">
    <property type="entry name" value="HTH_TETR_2"/>
    <property type="match status" value="1"/>
</dbReference>
<dbReference type="PANTHER" id="PTHR43479">
    <property type="entry name" value="ACREF/ENVCD OPERON REPRESSOR-RELATED"/>
    <property type="match status" value="1"/>
</dbReference>
<organism evidence="5 6">
    <name type="scientific">Ferrimonas marina</name>
    <dbReference type="NCBI Taxonomy" id="299255"/>
    <lineage>
        <taxon>Bacteria</taxon>
        <taxon>Pseudomonadati</taxon>
        <taxon>Pseudomonadota</taxon>
        <taxon>Gammaproteobacteria</taxon>
        <taxon>Alteromonadales</taxon>
        <taxon>Ferrimonadaceae</taxon>
        <taxon>Ferrimonas</taxon>
    </lineage>
</organism>
<protein>
    <submittedName>
        <fullName evidence="5">Transcriptional regulator, TetR family</fullName>
    </submittedName>
</protein>
<evidence type="ECO:0000256" key="1">
    <source>
        <dbReference type="ARBA" id="ARBA00023125"/>
    </source>
</evidence>
<evidence type="ECO:0000256" key="3">
    <source>
        <dbReference type="SAM" id="MobiDB-lite"/>
    </source>
</evidence>
<dbReference type="InterPro" id="IPR009057">
    <property type="entry name" value="Homeodomain-like_sf"/>
</dbReference>
<feature type="region of interest" description="Disordered" evidence="3">
    <location>
        <begin position="1"/>
        <end position="20"/>
    </location>
</feature>
<name>A0A1M5Z5P7_9GAMM</name>
<dbReference type="RefSeq" id="WP_159437712.1">
    <property type="nucleotide sequence ID" value="NZ_FQXG01000009.1"/>
</dbReference>
<dbReference type="Pfam" id="PF00440">
    <property type="entry name" value="TetR_N"/>
    <property type="match status" value="1"/>
</dbReference>
<dbReference type="Proteomes" id="UP000184268">
    <property type="component" value="Unassembled WGS sequence"/>
</dbReference>
<evidence type="ECO:0000256" key="2">
    <source>
        <dbReference type="PROSITE-ProRule" id="PRU00335"/>
    </source>
</evidence>
<evidence type="ECO:0000313" key="5">
    <source>
        <dbReference type="EMBL" id="SHI19539.1"/>
    </source>
</evidence>
<dbReference type="SUPFAM" id="SSF46689">
    <property type="entry name" value="Homeodomain-like"/>
    <property type="match status" value="1"/>
</dbReference>
<dbReference type="Gene3D" id="1.10.357.10">
    <property type="entry name" value="Tetracycline Repressor, domain 2"/>
    <property type="match status" value="1"/>
</dbReference>
<proteinExistence type="predicted"/>